<sequence>MQLLLEPLVNAGHHGIEMLCADGMIRRIFPILAAYVGDHPEQCLVACCAENRCPKCLVGRDEQDDNKCSDPRRPGEALNILQSQQDGQYPPEFIADGLCAVYSPFWANLPHTDVFACISSNILHQLHQGVFKDHFVKWCVKAVGKKTFDKRSR</sequence>
<proteinExistence type="predicted"/>
<protein>
    <submittedName>
        <fullName evidence="1">Uncharacterized protein</fullName>
    </submittedName>
</protein>
<name>A0ACB7ZU78_9AGAM</name>
<dbReference type="Proteomes" id="UP000790377">
    <property type="component" value="Unassembled WGS sequence"/>
</dbReference>
<keyword evidence="2" id="KW-1185">Reference proteome</keyword>
<accession>A0ACB7ZU78</accession>
<comment type="caution">
    <text evidence="1">The sequence shown here is derived from an EMBL/GenBank/DDBJ whole genome shotgun (WGS) entry which is preliminary data.</text>
</comment>
<dbReference type="EMBL" id="MU268417">
    <property type="protein sequence ID" value="KAH7904610.1"/>
    <property type="molecule type" value="Genomic_DNA"/>
</dbReference>
<evidence type="ECO:0000313" key="1">
    <source>
        <dbReference type="EMBL" id="KAH7904610.1"/>
    </source>
</evidence>
<evidence type="ECO:0000313" key="2">
    <source>
        <dbReference type="Proteomes" id="UP000790377"/>
    </source>
</evidence>
<organism evidence="1 2">
    <name type="scientific">Hygrophoropsis aurantiaca</name>
    <dbReference type="NCBI Taxonomy" id="72124"/>
    <lineage>
        <taxon>Eukaryota</taxon>
        <taxon>Fungi</taxon>
        <taxon>Dikarya</taxon>
        <taxon>Basidiomycota</taxon>
        <taxon>Agaricomycotina</taxon>
        <taxon>Agaricomycetes</taxon>
        <taxon>Agaricomycetidae</taxon>
        <taxon>Boletales</taxon>
        <taxon>Coniophorineae</taxon>
        <taxon>Hygrophoropsidaceae</taxon>
        <taxon>Hygrophoropsis</taxon>
    </lineage>
</organism>
<reference evidence="1" key="1">
    <citation type="journal article" date="2021" name="New Phytol.">
        <title>Evolutionary innovations through gain and loss of genes in the ectomycorrhizal Boletales.</title>
        <authorList>
            <person name="Wu G."/>
            <person name="Miyauchi S."/>
            <person name="Morin E."/>
            <person name="Kuo A."/>
            <person name="Drula E."/>
            <person name="Varga T."/>
            <person name="Kohler A."/>
            <person name="Feng B."/>
            <person name="Cao Y."/>
            <person name="Lipzen A."/>
            <person name="Daum C."/>
            <person name="Hundley H."/>
            <person name="Pangilinan J."/>
            <person name="Johnson J."/>
            <person name="Barry K."/>
            <person name="LaButti K."/>
            <person name="Ng V."/>
            <person name="Ahrendt S."/>
            <person name="Min B."/>
            <person name="Choi I.G."/>
            <person name="Park H."/>
            <person name="Plett J.M."/>
            <person name="Magnuson J."/>
            <person name="Spatafora J.W."/>
            <person name="Nagy L.G."/>
            <person name="Henrissat B."/>
            <person name="Grigoriev I.V."/>
            <person name="Yang Z.L."/>
            <person name="Xu J."/>
            <person name="Martin F.M."/>
        </authorList>
    </citation>
    <scope>NUCLEOTIDE SEQUENCE</scope>
    <source>
        <strain evidence="1">ATCC 28755</strain>
    </source>
</reference>
<gene>
    <name evidence="1" type="ORF">BJ138DRAFT_1138503</name>
</gene>